<dbReference type="InterPro" id="IPR001669">
    <property type="entry name" value="Arg_repress"/>
</dbReference>
<dbReference type="InterPro" id="IPR036390">
    <property type="entry name" value="WH_DNA-bd_sf"/>
</dbReference>
<dbReference type="HAMAP" id="MF_00173">
    <property type="entry name" value="Arg_repressor"/>
    <property type="match status" value="1"/>
</dbReference>
<comment type="similarity">
    <text evidence="2 7">Belongs to the ArgR family.</text>
</comment>
<dbReference type="SUPFAM" id="SSF55252">
    <property type="entry name" value="C-terminal domain of arginine repressor"/>
    <property type="match status" value="1"/>
</dbReference>
<evidence type="ECO:0000313" key="12">
    <source>
        <dbReference type="EMBL" id="EJO16135.1"/>
    </source>
</evidence>
<dbReference type="SUPFAM" id="SSF46785">
    <property type="entry name" value="Winged helix' DNA-binding domain"/>
    <property type="match status" value="1"/>
</dbReference>
<dbReference type="UniPathway" id="UPA00068"/>
<evidence type="ECO:0000256" key="7">
    <source>
        <dbReference type="HAMAP-Rule" id="MF_00173"/>
    </source>
</evidence>
<evidence type="ECO:0000256" key="6">
    <source>
        <dbReference type="ARBA" id="ARBA00023163"/>
    </source>
</evidence>
<dbReference type="Proteomes" id="UP000006983">
    <property type="component" value="Unassembled WGS sequence"/>
</dbReference>
<dbReference type="GO" id="GO:0005737">
    <property type="term" value="C:cytoplasm"/>
    <property type="evidence" value="ECO:0007669"/>
    <property type="project" value="UniProtKB-SubCell"/>
</dbReference>
<evidence type="ECO:0000259" key="10">
    <source>
        <dbReference type="Pfam" id="PF02863"/>
    </source>
</evidence>
<evidence type="ECO:0000313" key="11">
    <source>
        <dbReference type="EMBL" id="EJO16054.1"/>
    </source>
</evidence>
<evidence type="ECO:0000259" key="9">
    <source>
        <dbReference type="Pfam" id="PF01316"/>
    </source>
</evidence>
<evidence type="ECO:0000256" key="2">
    <source>
        <dbReference type="ARBA" id="ARBA00008316"/>
    </source>
</evidence>
<sequence>MHEKIQKFCYNMQRIYIKRGKIMKRDRQAVIKQMISRDKIGTQEEIKQRLEAEGITVTQATLSRDLREIGLLKLRDEEGRLYYSLSEHVLPSLDPTVKDYVKSVSRAQFMLVLHTELGEADVLANLIDSDGNPEILGTVAGADTLLVICKDAVVAEKLESEFY</sequence>
<evidence type="ECO:0000256" key="8">
    <source>
        <dbReference type="NCBIfam" id="TIGR01529"/>
    </source>
</evidence>
<evidence type="ECO:0000313" key="13">
    <source>
        <dbReference type="Proteomes" id="UP000006983"/>
    </source>
</evidence>
<evidence type="ECO:0000256" key="4">
    <source>
        <dbReference type="ARBA" id="ARBA00023015"/>
    </source>
</evidence>
<comment type="function">
    <text evidence="7">Regulates arginine biosynthesis genes.</text>
</comment>
<dbReference type="PANTHER" id="PTHR34471">
    <property type="entry name" value="ARGININE REPRESSOR"/>
    <property type="match status" value="1"/>
</dbReference>
<keyword evidence="13" id="KW-1185">Reference proteome</keyword>
<dbReference type="InterPro" id="IPR020899">
    <property type="entry name" value="Arg_repress_C"/>
</dbReference>
<keyword evidence="7" id="KW-0028">Amino-acid biosynthesis</keyword>
<dbReference type="Gene3D" id="1.10.10.10">
    <property type="entry name" value="Winged helix-like DNA-binding domain superfamily/Winged helix DNA-binding domain"/>
    <property type="match status" value="1"/>
</dbReference>
<comment type="pathway">
    <text evidence="7">Amino-acid biosynthesis; L-arginine biosynthesis [regulation].</text>
</comment>
<dbReference type="PRINTS" id="PR01467">
    <property type="entry name" value="ARGREPRESSOR"/>
</dbReference>
<feature type="domain" description="Arginine repressor DNA-binding" evidence="9">
    <location>
        <begin position="23"/>
        <end position="87"/>
    </location>
</feature>
<accession>J7T5P8</accession>
<dbReference type="Gene3D" id="3.30.1360.40">
    <property type="match status" value="1"/>
</dbReference>
<dbReference type="InterPro" id="IPR020900">
    <property type="entry name" value="Arg_repress_DNA-bd"/>
</dbReference>
<dbReference type="GO" id="GO:1900079">
    <property type="term" value="P:regulation of arginine biosynthetic process"/>
    <property type="evidence" value="ECO:0007669"/>
    <property type="project" value="UniProtKB-UniRule"/>
</dbReference>
<feature type="domain" description="Arginine repressor C-terminal" evidence="10">
    <location>
        <begin position="98"/>
        <end position="162"/>
    </location>
</feature>
<dbReference type="PATRIC" id="fig|1200793.3.peg.2028"/>
<keyword evidence="3 7" id="KW-0963">Cytoplasm</keyword>
<reference evidence="12 13" key="1">
    <citation type="journal article" date="2012" name="J. Bacteriol.">
        <title>Genome Sequence of the Lantibiotic Bacteriocin Producer Streptococcus salivarius Strain K12.</title>
        <authorList>
            <person name="Barretto C."/>
            <person name="Alvarez-Martin P."/>
            <person name="Foata F."/>
            <person name="Renault P."/>
            <person name="Berger B."/>
        </authorList>
    </citation>
    <scope>NUCLEOTIDE SEQUENCE [LARGE SCALE GENOMIC DNA]</scope>
    <source>
        <strain evidence="12 13">K12</strain>
    </source>
</reference>
<dbReference type="GO" id="GO:0034618">
    <property type="term" value="F:arginine binding"/>
    <property type="evidence" value="ECO:0007669"/>
    <property type="project" value="InterPro"/>
</dbReference>
<gene>
    <name evidence="7" type="primary">argR</name>
    <name evidence="12" type="ORF">RSSL_00282</name>
    <name evidence="11" type="ORF">RSSL_02298</name>
</gene>
<dbReference type="EMBL" id="ALIF01000001">
    <property type="protein sequence ID" value="EJO16135.1"/>
    <property type="molecule type" value="Genomic_DNA"/>
</dbReference>
<protein>
    <recommendedName>
        <fullName evidence="7 8">Arginine repressor</fullName>
    </recommendedName>
</protein>
<dbReference type="Pfam" id="PF01316">
    <property type="entry name" value="Arg_repressor"/>
    <property type="match status" value="1"/>
</dbReference>
<dbReference type="EMBL" id="ALIF01000006">
    <property type="protein sequence ID" value="EJO16054.1"/>
    <property type="molecule type" value="Genomic_DNA"/>
</dbReference>
<keyword evidence="7" id="KW-0055">Arginine biosynthesis</keyword>
<proteinExistence type="inferred from homology"/>
<dbReference type="GO" id="GO:0006526">
    <property type="term" value="P:L-arginine biosynthetic process"/>
    <property type="evidence" value="ECO:0007669"/>
    <property type="project" value="UniProtKB-UniPathway"/>
</dbReference>
<evidence type="ECO:0000256" key="1">
    <source>
        <dbReference type="ARBA" id="ARBA00004496"/>
    </source>
</evidence>
<dbReference type="GO" id="GO:0003700">
    <property type="term" value="F:DNA-binding transcription factor activity"/>
    <property type="evidence" value="ECO:0007669"/>
    <property type="project" value="UniProtKB-UniRule"/>
</dbReference>
<comment type="caution">
    <text evidence="12">The sequence shown here is derived from an EMBL/GenBank/DDBJ whole genome shotgun (WGS) entry which is preliminary data.</text>
</comment>
<dbReference type="InterPro" id="IPR036388">
    <property type="entry name" value="WH-like_DNA-bd_sf"/>
</dbReference>
<dbReference type="PANTHER" id="PTHR34471:SF1">
    <property type="entry name" value="ARGININE REPRESSOR"/>
    <property type="match status" value="1"/>
</dbReference>
<keyword evidence="6 7" id="KW-0804">Transcription</keyword>
<dbReference type="AlphaFoldDB" id="J7T5P8"/>
<evidence type="ECO:0000256" key="3">
    <source>
        <dbReference type="ARBA" id="ARBA00022490"/>
    </source>
</evidence>
<dbReference type="GO" id="GO:0003677">
    <property type="term" value="F:DNA binding"/>
    <property type="evidence" value="ECO:0007669"/>
    <property type="project" value="UniProtKB-KW"/>
</dbReference>
<comment type="subcellular location">
    <subcellularLocation>
        <location evidence="1 7">Cytoplasm</location>
    </subcellularLocation>
</comment>
<dbReference type="NCBIfam" id="TIGR01529">
    <property type="entry name" value="argR_whole"/>
    <property type="match status" value="1"/>
</dbReference>
<keyword evidence="5 7" id="KW-0238">DNA-binding</keyword>
<keyword evidence="4 7" id="KW-0805">Transcription regulation</keyword>
<evidence type="ECO:0000256" key="5">
    <source>
        <dbReference type="ARBA" id="ARBA00023125"/>
    </source>
</evidence>
<dbReference type="GO" id="GO:0051259">
    <property type="term" value="P:protein complex oligomerization"/>
    <property type="evidence" value="ECO:0007669"/>
    <property type="project" value="InterPro"/>
</dbReference>
<dbReference type="InterPro" id="IPR036251">
    <property type="entry name" value="Arg_repress_C_sf"/>
</dbReference>
<name>J7T5P8_STRSL</name>
<dbReference type="Pfam" id="PF02863">
    <property type="entry name" value="Arg_repressor_C"/>
    <property type="match status" value="1"/>
</dbReference>
<keyword evidence="7" id="KW-0678">Repressor</keyword>
<organism evidence="12 13">
    <name type="scientific">Streptococcus salivarius K12</name>
    <dbReference type="NCBI Taxonomy" id="1200793"/>
    <lineage>
        <taxon>Bacteria</taxon>
        <taxon>Bacillati</taxon>
        <taxon>Bacillota</taxon>
        <taxon>Bacilli</taxon>
        <taxon>Lactobacillales</taxon>
        <taxon>Streptococcaceae</taxon>
        <taxon>Streptococcus</taxon>
    </lineage>
</organism>